<protein>
    <recommendedName>
        <fullName evidence="10">Amino acid permease/ SLC12A domain-containing protein</fullName>
    </recommendedName>
</protein>
<accession>A0A084B1W4</accession>
<dbReference type="PANTHER" id="PTHR45649">
    <property type="entry name" value="AMINO-ACID PERMEASE BAT1"/>
    <property type="match status" value="1"/>
</dbReference>
<name>A0A084B1W4_STACB</name>
<keyword evidence="9" id="KW-1185">Reference proteome</keyword>
<dbReference type="Gene3D" id="1.20.1740.10">
    <property type="entry name" value="Amino acid/polyamine transporter I"/>
    <property type="match status" value="1"/>
</dbReference>
<dbReference type="Proteomes" id="UP000028045">
    <property type="component" value="Unassembled WGS sequence"/>
</dbReference>
<dbReference type="PIRSF" id="PIRSF006060">
    <property type="entry name" value="AA_transporter"/>
    <property type="match status" value="1"/>
</dbReference>
<evidence type="ECO:0000313" key="9">
    <source>
        <dbReference type="Proteomes" id="UP000028045"/>
    </source>
</evidence>
<feature type="transmembrane region" description="Helical" evidence="7">
    <location>
        <begin position="85"/>
        <end position="105"/>
    </location>
</feature>
<gene>
    <name evidence="8" type="ORF">S7711_08923</name>
</gene>
<keyword evidence="2" id="KW-0813">Transport</keyword>
<dbReference type="Pfam" id="PF13520">
    <property type="entry name" value="AA_permease_2"/>
    <property type="match status" value="1"/>
</dbReference>
<feature type="transmembrane region" description="Helical" evidence="7">
    <location>
        <begin position="51"/>
        <end position="73"/>
    </location>
</feature>
<feature type="region of interest" description="Disordered" evidence="6">
    <location>
        <begin position="1"/>
        <end position="22"/>
    </location>
</feature>
<feature type="region of interest" description="Disordered" evidence="6">
    <location>
        <begin position="424"/>
        <end position="444"/>
    </location>
</feature>
<evidence type="ECO:0000256" key="3">
    <source>
        <dbReference type="ARBA" id="ARBA00022692"/>
    </source>
</evidence>
<dbReference type="GO" id="GO:0016020">
    <property type="term" value="C:membrane"/>
    <property type="evidence" value="ECO:0007669"/>
    <property type="project" value="UniProtKB-SubCell"/>
</dbReference>
<feature type="transmembrane region" description="Helical" evidence="7">
    <location>
        <begin position="357"/>
        <end position="375"/>
    </location>
</feature>
<proteinExistence type="predicted"/>
<feature type="transmembrane region" description="Helical" evidence="7">
    <location>
        <begin position="234"/>
        <end position="252"/>
    </location>
</feature>
<dbReference type="InterPro" id="IPR002293">
    <property type="entry name" value="AA/rel_permease1"/>
</dbReference>
<sequence length="444" mass="48545">MDMENKTTSDEQQDTKMRHNGNNESIHGEVGIGIIEEFGYQPAYRRVFEGVGSFAIVLAVASPMMAITIISSYQITYGGYWGLTWGWFIPAILFFAQPIAVAELCSSMPVNGANYWWTAALAPPAWSRPLSFLLAADVFGDYTNYSDWNRPVAVPMTFFSVAWAVTGWNSPSYVAEETKNARVVCPRSILQTYAAMAILGFLMCVLSAFCIVDMDVAASDPTGMPLYTLIFDTWGPRTGAIFFVIASGNALVGGSSFMLTSASQIAAFARDGGLPFSSKLAHVNKRTNMPIYSQALLAVGALLVLLFGLSALASGIIFSLAVIAVFLMMVPPMLLRVFAGDRFVPGPFYTGVFSKPIHLFAACTLIYMMILECFPPVRHWDVTMFNYNWVVAVGALVASAIGWFTLGHNYRGLDVAAVEAWRDHSQGPTSDQADRDQTEDKDGR</sequence>
<keyword evidence="4 7" id="KW-1133">Transmembrane helix</keyword>
<feature type="transmembrane region" description="Helical" evidence="7">
    <location>
        <begin position="387"/>
        <end position="406"/>
    </location>
</feature>
<dbReference type="GO" id="GO:0022857">
    <property type="term" value="F:transmembrane transporter activity"/>
    <property type="evidence" value="ECO:0007669"/>
    <property type="project" value="InterPro"/>
</dbReference>
<dbReference type="OrthoDB" id="4476201at2759"/>
<keyword evidence="5 7" id="KW-0472">Membrane</keyword>
<evidence type="ECO:0000313" key="8">
    <source>
        <dbReference type="EMBL" id="KEY71543.1"/>
    </source>
</evidence>
<dbReference type="HOGENOM" id="CLU_004495_6_2_1"/>
<dbReference type="EMBL" id="KL648277">
    <property type="protein sequence ID" value="KEY71543.1"/>
    <property type="molecule type" value="Genomic_DNA"/>
</dbReference>
<comment type="subcellular location">
    <subcellularLocation>
        <location evidence="1">Membrane</location>
        <topology evidence="1">Multi-pass membrane protein</topology>
    </subcellularLocation>
</comment>
<evidence type="ECO:0000256" key="1">
    <source>
        <dbReference type="ARBA" id="ARBA00004141"/>
    </source>
</evidence>
<evidence type="ECO:0008006" key="10">
    <source>
        <dbReference type="Google" id="ProtNLM"/>
    </source>
</evidence>
<feature type="transmembrane region" description="Helical" evidence="7">
    <location>
        <begin position="192"/>
        <end position="214"/>
    </location>
</feature>
<evidence type="ECO:0000256" key="6">
    <source>
        <dbReference type="SAM" id="MobiDB-lite"/>
    </source>
</evidence>
<dbReference type="AlphaFoldDB" id="A0A084B1W4"/>
<dbReference type="PANTHER" id="PTHR45649:SF29">
    <property type="entry name" value="AMINO ACID TRANSPORTER (EUROFUNG)"/>
    <property type="match status" value="1"/>
</dbReference>
<evidence type="ECO:0000256" key="5">
    <source>
        <dbReference type="ARBA" id="ARBA00023136"/>
    </source>
</evidence>
<keyword evidence="3 7" id="KW-0812">Transmembrane</keyword>
<evidence type="ECO:0000256" key="2">
    <source>
        <dbReference type="ARBA" id="ARBA00022448"/>
    </source>
</evidence>
<feature type="compositionally biased region" description="Basic and acidic residues" evidence="6">
    <location>
        <begin position="432"/>
        <end position="444"/>
    </location>
</feature>
<organism evidence="8 9">
    <name type="scientific">Stachybotrys chartarum (strain CBS 109288 / IBT 7711)</name>
    <name type="common">Toxic black mold</name>
    <name type="synonym">Stilbospora chartarum</name>
    <dbReference type="NCBI Taxonomy" id="1280523"/>
    <lineage>
        <taxon>Eukaryota</taxon>
        <taxon>Fungi</taxon>
        <taxon>Dikarya</taxon>
        <taxon>Ascomycota</taxon>
        <taxon>Pezizomycotina</taxon>
        <taxon>Sordariomycetes</taxon>
        <taxon>Hypocreomycetidae</taxon>
        <taxon>Hypocreales</taxon>
        <taxon>Stachybotryaceae</taxon>
        <taxon>Stachybotrys</taxon>
    </lineage>
</organism>
<feature type="compositionally biased region" description="Basic and acidic residues" evidence="6">
    <location>
        <begin position="1"/>
        <end position="17"/>
    </location>
</feature>
<reference evidence="8 9" key="1">
    <citation type="journal article" date="2014" name="BMC Genomics">
        <title>Comparative genome sequencing reveals chemotype-specific gene clusters in the toxigenic black mold Stachybotrys.</title>
        <authorList>
            <person name="Semeiks J."/>
            <person name="Borek D."/>
            <person name="Otwinowski Z."/>
            <person name="Grishin N.V."/>
        </authorList>
    </citation>
    <scope>NUCLEOTIDE SEQUENCE [LARGE SCALE GENOMIC DNA]</scope>
    <source>
        <strain evidence="9">CBS 109288 / IBT 7711</strain>
    </source>
</reference>
<evidence type="ECO:0000256" key="4">
    <source>
        <dbReference type="ARBA" id="ARBA00022989"/>
    </source>
</evidence>
<evidence type="ECO:0000256" key="7">
    <source>
        <dbReference type="SAM" id="Phobius"/>
    </source>
</evidence>
<feature type="transmembrane region" description="Helical" evidence="7">
    <location>
        <begin position="295"/>
        <end position="328"/>
    </location>
</feature>